<accession>A0A510WF58</accession>
<evidence type="ECO:0000256" key="1">
    <source>
        <dbReference type="SAM" id="Phobius"/>
    </source>
</evidence>
<evidence type="ECO:0008006" key="4">
    <source>
        <dbReference type="Google" id="ProtNLM"/>
    </source>
</evidence>
<dbReference type="InterPro" id="IPR047665">
    <property type="entry name" value="ComGG_streptococcus-type"/>
</dbReference>
<dbReference type="Proteomes" id="UP000321361">
    <property type="component" value="Unassembled WGS sequence"/>
</dbReference>
<sequence>MKSYWKLNLKTENEGMANGRSHDQRKKNRVKGNILFSTLLLFLLCGFLLTAVVDSYRLTIDFNQRTKFFYIAQTMKELCLSELLQAENTTQRGKYIYTTGVVEYEIENEKMKFQITVDTFDFYFTETIQNDTVSSTE</sequence>
<keyword evidence="1" id="KW-1133">Transmembrane helix</keyword>
<dbReference type="AlphaFoldDB" id="A0A510WF58"/>
<proteinExistence type="predicted"/>
<evidence type="ECO:0000313" key="3">
    <source>
        <dbReference type="Proteomes" id="UP000321361"/>
    </source>
</evidence>
<organism evidence="2 3">
    <name type="scientific">Enterococcus thailandicus</name>
    <dbReference type="NCBI Taxonomy" id="417368"/>
    <lineage>
        <taxon>Bacteria</taxon>
        <taxon>Bacillati</taxon>
        <taxon>Bacillota</taxon>
        <taxon>Bacilli</taxon>
        <taxon>Lactobacillales</taxon>
        <taxon>Enterococcaceae</taxon>
        <taxon>Enterococcus</taxon>
    </lineage>
</organism>
<keyword evidence="1" id="KW-0812">Transmembrane</keyword>
<evidence type="ECO:0000313" key="2">
    <source>
        <dbReference type="EMBL" id="GEK37756.1"/>
    </source>
</evidence>
<dbReference type="EMBL" id="BJUG01000011">
    <property type="protein sequence ID" value="GEK37756.1"/>
    <property type="molecule type" value="Genomic_DNA"/>
</dbReference>
<keyword evidence="1" id="KW-0472">Membrane</keyword>
<feature type="transmembrane region" description="Helical" evidence="1">
    <location>
        <begin position="34"/>
        <end position="53"/>
    </location>
</feature>
<dbReference type="NCBIfam" id="NF041014">
    <property type="entry name" value="pilin_ComGG_2"/>
    <property type="match status" value="1"/>
</dbReference>
<comment type="caution">
    <text evidence="2">The sequence shown here is derived from an EMBL/GenBank/DDBJ whole genome shotgun (WGS) entry which is preliminary data.</text>
</comment>
<protein>
    <recommendedName>
        <fullName evidence="4">Competence protein ComGG</fullName>
    </recommendedName>
</protein>
<reference evidence="2 3" key="1">
    <citation type="submission" date="2019-07" db="EMBL/GenBank/DDBJ databases">
        <title>Whole genome shotgun sequence of Enterococcus thailandicus NBRC 101867.</title>
        <authorList>
            <person name="Hosoyama A."/>
            <person name="Uohara A."/>
            <person name="Ohji S."/>
            <person name="Ichikawa N."/>
        </authorList>
    </citation>
    <scope>NUCLEOTIDE SEQUENCE [LARGE SCALE GENOMIC DNA]</scope>
    <source>
        <strain evidence="2 3">NBRC 101867</strain>
    </source>
</reference>
<gene>
    <name evidence="2" type="ORF">ETH01_20430</name>
</gene>
<name>A0A510WF58_ENTTH</name>